<feature type="non-terminal residue" evidence="1">
    <location>
        <position position="418"/>
    </location>
</feature>
<dbReference type="AlphaFoldDB" id="A0A6A6HF85"/>
<reference evidence="1" key="1">
    <citation type="journal article" date="2020" name="Stud. Mycol.">
        <title>101 Dothideomycetes genomes: a test case for predicting lifestyles and emergence of pathogens.</title>
        <authorList>
            <person name="Haridas S."/>
            <person name="Albert R."/>
            <person name="Binder M."/>
            <person name="Bloem J."/>
            <person name="Labutti K."/>
            <person name="Salamov A."/>
            <person name="Andreopoulos B."/>
            <person name="Baker S."/>
            <person name="Barry K."/>
            <person name="Bills G."/>
            <person name="Bluhm B."/>
            <person name="Cannon C."/>
            <person name="Castanera R."/>
            <person name="Culley D."/>
            <person name="Daum C."/>
            <person name="Ezra D."/>
            <person name="Gonzalez J."/>
            <person name="Henrissat B."/>
            <person name="Kuo A."/>
            <person name="Liang C."/>
            <person name="Lipzen A."/>
            <person name="Lutzoni F."/>
            <person name="Magnuson J."/>
            <person name="Mondo S."/>
            <person name="Nolan M."/>
            <person name="Ohm R."/>
            <person name="Pangilinan J."/>
            <person name="Park H.-J."/>
            <person name="Ramirez L."/>
            <person name="Alfaro M."/>
            <person name="Sun H."/>
            <person name="Tritt A."/>
            <person name="Yoshinaga Y."/>
            <person name="Zwiers L.-H."/>
            <person name="Turgeon B."/>
            <person name="Goodwin S."/>
            <person name="Spatafora J."/>
            <person name="Crous P."/>
            <person name="Grigoriev I."/>
        </authorList>
    </citation>
    <scope>NUCLEOTIDE SEQUENCE</scope>
    <source>
        <strain evidence="1">Tuck. ex Michener</strain>
    </source>
</reference>
<dbReference type="Proteomes" id="UP000800092">
    <property type="component" value="Unassembled WGS sequence"/>
</dbReference>
<evidence type="ECO:0000313" key="1">
    <source>
        <dbReference type="EMBL" id="KAF2236519.1"/>
    </source>
</evidence>
<protein>
    <submittedName>
        <fullName evidence="1">Uncharacterized protein</fullName>
    </submittedName>
</protein>
<name>A0A6A6HF85_VIRVR</name>
<dbReference type="EMBL" id="ML991784">
    <property type="protein sequence ID" value="KAF2236519.1"/>
    <property type="molecule type" value="Genomic_DNA"/>
</dbReference>
<proteinExistence type="predicted"/>
<keyword evidence="2" id="KW-1185">Reference proteome</keyword>
<gene>
    <name evidence="1" type="ORF">EV356DRAFT_565359</name>
</gene>
<sequence length="418" mass="45952">MYLLFGRNGFVRESQASKLTISDFRVSDSLTDPSYRSYTAIRPGSQVVNSEVRQPEILQTGSNGRLHYQKTGRKTTDETMEYRNGKTILSVRNSIGPTHLSYTTSASCSTDTPESGELEQHIASHRANTKNLLEGFPSNTNLLETSNATAKTADGKCGEGDDLADLAQYVDAETCWPFLPSTSPQAGSKSLNAQKANNDSKHQQKYIPYNYGAQQMHPNAKAPEKKTPPPRPERLYRYSAVHPDGLSFSSELLGVALGSPSLARVPTRKPLPAHFLSRQSQRTSRHPDSLFMNRENSRLRRAQEGVSNLRDQFAADTDEHDLVPAPLIVSKASHAQPQENQLQRTGLNVAVRVPSPRMHMNFSRHLVTTIPSPDLHLSFSASVYNTDTEYGADEGSIITVALSSAVFPPEPSTGSNTL</sequence>
<accession>A0A6A6HF85</accession>
<organism evidence="1 2">
    <name type="scientific">Viridothelium virens</name>
    <name type="common">Speckled blister lichen</name>
    <name type="synonym">Trypethelium virens</name>
    <dbReference type="NCBI Taxonomy" id="1048519"/>
    <lineage>
        <taxon>Eukaryota</taxon>
        <taxon>Fungi</taxon>
        <taxon>Dikarya</taxon>
        <taxon>Ascomycota</taxon>
        <taxon>Pezizomycotina</taxon>
        <taxon>Dothideomycetes</taxon>
        <taxon>Dothideomycetes incertae sedis</taxon>
        <taxon>Trypetheliales</taxon>
        <taxon>Trypetheliaceae</taxon>
        <taxon>Viridothelium</taxon>
    </lineage>
</organism>
<evidence type="ECO:0000313" key="2">
    <source>
        <dbReference type="Proteomes" id="UP000800092"/>
    </source>
</evidence>
<dbReference type="OrthoDB" id="10661967at2759"/>